<gene>
    <name evidence="1" type="primary">folK</name>
    <name evidence="1" type="ORF">JFY71_07860</name>
</gene>
<organism evidence="1 2">
    <name type="scientific">Miniphocaeibacter halophilus</name>
    <dbReference type="NCBI Taxonomy" id="2931922"/>
    <lineage>
        <taxon>Bacteria</taxon>
        <taxon>Bacillati</taxon>
        <taxon>Bacillota</taxon>
        <taxon>Tissierellia</taxon>
        <taxon>Tissierellales</taxon>
        <taxon>Peptoniphilaceae</taxon>
        <taxon>Miniphocaeibacter</taxon>
    </lineage>
</organism>
<reference evidence="1 2" key="1">
    <citation type="journal article" date="2022" name="Int. J. Syst. Evol. Microbiol.">
        <title>Miniphocaeibacter halophilus sp. nov., an ammonium-tolerant acetate-producing bacterium isolated from a biogas system.</title>
        <authorList>
            <person name="Schnurer A."/>
            <person name="Singh A."/>
            <person name="Bi S."/>
            <person name="Qiao W."/>
            <person name="Westerholm M."/>
        </authorList>
    </citation>
    <scope>NUCLEOTIDE SEQUENCE [LARGE SCALE GENOMIC DNA]</scope>
    <source>
        <strain evidence="1 2">AMB_01</strain>
    </source>
</reference>
<keyword evidence="1" id="KW-0808">Transferase</keyword>
<protein>
    <submittedName>
        <fullName evidence="1">2-amino-4-hydroxy-6-hydroxymethyldihydropteridine diphosphokinase</fullName>
        <ecNumber evidence="1">2.7.6.3</ecNumber>
    </submittedName>
</protein>
<proteinExistence type="predicted"/>
<evidence type="ECO:0000313" key="2">
    <source>
        <dbReference type="Proteomes" id="UP000595814"/>
    </source>
</evidence>
<keyword evidence="2" id="KW-1185">Reference proteome</keyword>
<dbReference type="EMBL" id="CP066744">
    <property type="protein sequence ID" value="QQK07235.1"/>
    <property type="molecule type" value="Genomic_DNA"/>
</dbReference>
<accession>A0AC61MNY7</accession>
<dbReference type="Proteomes" id="UP000595814">
    <property type="component" value="Chromosome"/>
</dbReference>
<name>A0AC61MNY7_9FIRM</name>
<evidence type="ECO:0000313" key="1">
    <source>
        <dbReference type="EMBL" id="QQK07235.1"/>
    </source>
</evidence>
<sequence length="151" mass="17719">MIAFIALGSNMGDRNKYLEDAIDLINKRVGRVLKRSSILETKPYGYTEQDNFLNMAIKIDTELSPRDLLKKLLQIEAELERVRLITWGPRTIDLDIIYYGNEIIDEDDLKIPHIDLYNRDFVLKPIVEIDRDFIDPRKNKKVSELLEELNK</sequence>
<dbReference type="EC" id="2.7.6.3" evidence="1"/>